<accession>A0ACB8YDL2</accession>
<gene>
    <name evidence="1" type="ORF">L1987_84261</name>
</gene>
<proteinExistence type="predicted"/>
<keyword evidence="2" id="KW-1185">Reference proteome</keyword>
<comment type="caution">
    <text evidence="1">The sequence shown here is derived from an EMBL/GenBank/DDBJ whole genome shotgun (WGS) entry which is preliminary data.</text>
</comment>
<organism evidence="1 2">
    <name type="scientific">Smallanthus sonchifolius</name>
    <dbReference type="NCBI Taxonomy" id="185202"/>
    <lineage>
        <taxon>Eukaryota</taxon>
        <taxon>Viridiplantae</taxon>
        <taxon>Streptophyta</taxon>
        <taxon>Embryophyta</taxon>
        <taxon>Tracheophyta</taxon>
        <taxon>Spermatophyta</taxon>
        <taxon>Magnoliopsida</taxon>
        <taxon>eudicotyledons</taxon>
        <taxon>Gunneridae</taxon>
        <taxon>Pentapetalae</taxon>
        <taxon>asterids</taxon>
        <taxon>campanulids</taxon>
        <taxon>Asterales</taxon>
        <taxon>Asteraceae</taxon>
        <taxon>Asteroideae</taxon>
        <taxon>Heliantheae alliance</taxon>
        <taxon>Millerieae</taxon>
        <taxon>Smallanthus</taxon>
    </lineage>
</organism>
<reference evidence="2" key="1">
    <citation type="journal article" date="2022" name="Mol. Ecol. Resour.">
        <title>The genomes of chicory, endive, great burdock and yacon provide insights into Asteraceae palaeo-polyploidization history and plant inulin production.</title>
        <authorList>
            <person name="Fan W."/>
            <person name="Wang S."/>
            <person name="Wang H."/>
            <person name="Wang A."/>
            <person name="Jiang F."/>
            <person name="Liu H."/>
            <person name="Zhao H."/>
            <person name="Xu D."/>
            <person name="Zhang Y."/>
        </authorList>
    </citation>
    <scope>NUCLEOTIDE SEQUENCE [LARGE SCALE GENOMIC DNA]</scope>
    <source>
        <strain evidence="2">cv. Yunnan</strain>
    </source>
</reference>
<name>A0ACB8YDL2_9ASTR</name>
<evidence type="ECO:0000313" key="2">
    <source>
        <dbReference type="Proteomes" id="UP001056120"/>
    </source>
</evidence>
<protein>
    <submittedName>
        <fullName evidence="1">Uncharacterized protein</fullName>
    </submittedName>
</protein>
<dbReference type="EMBL" id="CM042045">
    <property type="protein sequence ID" value="KAI3683747.1"/>
    <property type="molecule type" value="Genomic_DNA"/>
</dbReference>
<reference evidence="1 2" key="2">
    <citation type="journal article" date="2022" name="Mol. Ecol. Resour.">
        <title>The genomes of chicory, endive, great burdock and yacon provide insights into Asteraceae paleo-polyploidization history and plant inulin production.</title>
        <authorList>
            <person name="Fan W."/>
            <person name="Wang S."/>
            <person name="Wang H."/>
            <person name="Wang A."/>
            <person name="Jiang F."/>
            <person name="Liu H."/>
            <person name="Zhao H."/>
            <person name="Xu D."/>
            <person name="Zhang Y."/>
        </authorList>
    </citation>
    <scope>NUCLEOTIDE SEQUENCE [LARGE SCALE GENOMIC DNA]</scope>
    <source>
        <strain evidence="2">cv. Yunnan</strain>
        <tissue evidence="1">Leaves</tissue>
    </source>
</reference>
<sequence length="2010" mass="230084">MGSYIQSIVHHLVPLQLSCWCDVLNLEEVMASKGPRSKLDHESRAKRQKALEPPKEPQRPRTHWDHLIEEMVWLSKDFESERKWKLALAKKTAIRASKGMVDQATREERKVKEEELRMKKVALNISKDVKKFWTKIEKLVLYKHRLELDQKKKKALDKQLEFLLGQTERYSTMLAENLVDSSPRQHIPASSVQELPAIIPASSVQELPAIEYKDQIDVNGCIEPTVESQSNILETDEDYKSENEPEDDEHTIEEDEALITEDERREELSALQNEADLPLEELLKRYAVGEVSTDNTPVKTEDVAELDQVREGVSQCNGNETSEHILSKESRHCVESNGGSLSVSQNHHLEIKEHYVRKRKRLQQGQKRYFELDFNDENEDGDFILTNGDDKDDETTMLEEEELAKAESDDSVDEIALLQKESEIPIEVLLARYSQDPDINDSESESENLSDSSRQKEMKIDVQHVSMDEVEIHPEKEDTQGQMVDEGGDNEDRIADAAAAARSAQPTGNTFLTTKVRTKHPFLLKFSLREYQHIGLDWLVTMYEKRLNGILADEMGLGKTIMTIALLAHLACEKGIWGPHLIVVPTSVMLNWETEFLKWCPAFKILTYYGSAKERKHKRQGWMKPNSFHVCITTYRLVIQDSKIFKRKKWKYLILDEAHLIKNWKSQRWQTLLNFNSKRRILLTGTPLQNDLMELWSLMHFLMPHIFQSHQEFKDWFSNPISGMVEGQEKVNKEVVDRLHNVLRPFILRRLKRDVEKQLPGKHEHVIYCRLSRRQRNLYEDFIASSETQATLASSNFFGMISVIMQLRKVCNHPDLFEGRPIISSFDMNGIEIQFCSSVCSVLDAGPFSAVDLCGLGFVFTYLDFEMTSWESDEVKAIETPSRLIEKRVEEIGSDSKFGKKSNGFNIFEEIQKALHEERLTEMKERAKSIAWWNSLRCKKKPVYSTGLQEIVSFQKPVLNLSKFAELVLSPVDRFEKMVDQVESFMFAIPAARAPQPIGWCSKSTTVFIDQTYKSKCAEILSPLLTPIRTAIVRRQVYFPDRRLIQFDCGKLQELAVLLRRLKSEGHRALIFTQMTKMLDVLEAFINIYGYTYMRLDGSTQPEERQTLMQRFNTNPKYFLFILSTRSGGVGINLVGADTVIFYDSDWNPAMDQQAQDRCHRIGQTREVHIYRLISESTIEENILKKAKQKRALDDLVIQSGEYNTEFFKKLDPMELFSGHKTVSASNMQKDKGLTNGVDINPPVSNADVEAALKHAEDEADYMALKKVEQEEAVDNQEFTEDAIVKLEDDEILNEEDGTVPVEENPQTPKRVDLNEEKGVDLVRVDDDDVDMMDDVKEMAIVTANEISSFENQLRPIDRYAVRFLELWDPIVDNKLIETQDQFEGTEWELDHIEKLKEDMEADADDDEEPIVYERWDSEFATKVYQEQVKALAEHQLMVEREMEAREKERELEESDSMKNETVVKKPKSKKKAKKTKFKSLKKETLSSETKTTYIESQYEFDDDDDLDEELIFVKKRKKPVDDIEVKLSKKPKKVKKISEPSLLELDSNSVLIPQDDPPKDLKLSGSTNNINNNNREVDHKPINRSKTGIKISIASMPVKRVMTIRLERLKKGSIWPNDCFPVPDSWLSSEDAVLCAVVHEYGVNWSLASDVLYGMTAGGFYRGIVRHPVHCCERYRELVQKHVLSTSDNNIHNEKSSGKALLRVSEEHAKMLLDIVSEQPDQAYTLQQHFCYLLTSVWRSTTRRGQLKSTLPLRSGMFHITGLNHTSRDPIRPPSQNLNFTNLSPMSRLVADALDNPPNVPKEVSVASTSERHHSQGVGELAVTLEFPSGRADVPSVPLPPVISVSINDSQSVPSEHVPVGGNNHFRLSKDTVECRFRDASRIAVDGSLALPPSASPIIDVKPRLPTKSQLSGKHKQSNPETPLKHSKSKSRKPVVDLSDSIMQPPSTIPSDLSSRFEIEASIPDVGIDDFLMLETGYEGFDIVPHNYDLDFTSGLEDCSLSMEFSDFG</sequence>
<evidence type="ECO:0000313" key="1">
    <source>
        <dbReference type="EMBL" id="KAI3683747.1"/>
    </source>
</evidence>
<dbReference type="Proteomes" id="UP001056120">
    <property type="component" value="Linkage Group LG28"/>
</dbReference>